<evidence type="ECO:0000256" key="12">
    <source>
        <dbReference type="ARBA" id="ARBA00066509"/>
    </source>
</evidence>
<dbReference type="GO" id="GO:0031119">
    <property type="term" value="P:tRNA pseudouridine synthesis"/>
    <property type="evidence" value="ECO:0007669"/>
    <property type="project" value="InterPro"/>
</dbReference>
<evidence type="ECO:0000256" key="18">
    <source>
        <dbReference type="PIRSR" id="PIRSR641708-1"/>
    </source>
</evidence>
<evidence type="ECO:0000256" key="4">
    <source>
        <dbReference type="ARBA" id="ARBA00022664"/>
    </source>
</evidence>
<dbReference type="EMBL" id="OA882605">
    <property type="protein sequence ID" value="CAD7276182.1"/>
    <property type="molecule type" value="Genomic_DNA"/>
</dbReference>
<dbReference type="GO" id="GO:0006397">
    <property type="term" value="P:mRNA processing"/>
    <property type="evidence" value="ECO:0007669"/>
    <property type="project" value="UniProtKB-KW"/>
</dbReference>
<dbReference type="GO" id="GO:1990481">
    <property type="term" value="P:mRNA pseudouridine synthesis"/>
    <property type="evidence" value="ECO:0007669"/>
    <property type="project" value="TreeGrafter"/>
</dbReference>
<dbReference type="Gene3D" id="3.30.70.660">
    <property type="entry name" value="Pseudouridine synthase I, catalytic domain, C-terminal subdomain"/>
    <property type="match status" value="1"/>
</dbReference>
<dbReference type="Gene3D" id="3.30.70.580">
    <property type="entry name" value="Pseudouridine synthase I, catalytic domain, N-terminal subdomain"/>
    <property type="match status" value="1"/>
</dbReference>
<comment type="function">
    <text evidence="10">Pseudouridylate synthase that catalyzes pseudouridylation of tRNAs and mRNAs. Acts on positions 27/28 in the anticodon stem and also positions 34 and 36 in the anticodon of an intron containing tRNA. Also catalyzes pseudouridylation of mRNAs: mediates pseudouridylation of mRNAs with the consensus sequence 5'-UGUAG-3'. Acts as a regulator of pre-mRNA splicing by mediating pseudouridylation of pre-mRNAs at locations associated with alternatively spliced regions. Pseudouridylation of pre-mRNAs near splice sites directly regulates mRNA splicing and mRNA 3'-end processing. Involved in regulation of nuclear receptor activity through pseudouridylation of SRA1 mRNA.</text>
</comment>
<evidence type="ECO:0000256" key="10">
    <source>
        <dbReference type="ARBA" id="ARBA00053709"/>
    </source>
</evidence>
<dbReference type="FunFam" id="3.30.70.660:FF:000002">
    <property type="entry name" value="tRNA pseudouridine synthase"/>
    <property type="match status" value="1"/>
</dbReference>
<evidence type="ECO:0000256" key="3">
    <source>
        <dbReference type="ARBA" id="ARBA00009375"/>
    </source>
</evidence>
<dbReference type="InterPro" id="IPR020095">
    <property type="entry name" value="PsdUridine_synth_TruA_C"/>
</dbReference>
<evidence type="ECO:0000256" key="14">
    <source>
        <dbReference type="ARBA" id="ARBA00075153"/>
    </source>
</evidence>
<evidence type="ECO:0000256" key="7">
    <source>
        <dbReference type="ARBA" id="ARBA00023242"/>
    </source>
</evidence>
<dbReference type="Proteomes" id="UP000678499">
    <property type="component" value="Unassembled WGS sequence"/>
</dbReference>
<dbReference type="AlphaFoldDB" id="A0A7R9GCV2"/>
<dbReference type="PANTHER" id="PTHR11142">
    <property type="entry name" value="PSEUDOURIDYLATE SYNTHASE"/>
    <property type="match status" value="1"/>
</dbReference>
<dbReference type="HAMAP" id="MF_00171">
    <property type="entry name" value="TruA"/>
    <property type="match status" value="1"/>
</dbReference>
<reference evidence="21" key="1">
    <citation type="submission" date="2020-11" db="EMBL/GenBank/DDBJ databases">
        <authorList>
            <person name="Tran Van P."/>
        </authorList>
    </citation>
    <scope>NUCLEOTIDE SEQUENCE</scope>
</reference>
<keyword evidence="5" id="KW-0819">tRNA processing</keyword>
<evidence type="ECO:0000313" key="21">
    <source>
        <dbReference type="EMBL" id="CAD7276182.1"/>
    </source>
</evidence>
<evidence type="ECO:0000256" key="6">
    <source>
        <dbReference type="ARBA" id="ARBA00023235"/>
    </source>
</evidence>
<evidence type="ECO:0000256" key="11">
    <source>
        <dbReference type="ARBA" id="ARBA00064589"/>
    </source>
</evidence>
<dbReference type="FunFam" id="3.30.70.580:FF:000002">
    <property type="entry name" value="tRNA pseudouridine synthase"/>
    <property type="match status" value="1"/>
</dbReference>
<dbReference type="InterPro" id="IPR020097">
    <property type="entry name" value="PsdUridine_synth_TruA_a/b_dom"/>
</dbReference>
<dbReference type="InterPro" id="IPR020094">
    <property type="entry name" value="TruA/RsuA/RluB/E/F_N"/>
</dbReference>
<dbReference type="GO" id="GO:0005634">
    <property type="term" value="C:nucleus"/>
    <property type="evidence" value="ECO:0007669"/>
    <property type="project" value="UniProtKB-SubCell"/>
</dbReference>
<comment type="catalytic activity">
    <reaction evidence="8">
        <text>a uridine in tRNA = a pseudouridine in tRNA</text>
        <dbReference type="Rhea" id="RHEA:54572"/>
        <dbReference type="Rhea" id="RHEA-COMP:13339"/>
        <dbReference type="Rhea" id="RHEA-COMP:13934"/>
        <dbReference type="ChEBI" id="CHEBI:65314"/>
        <dbReference type="ChEBI" id="CHEBI:65315"/>
    </reaction>
</comment>
<organism evidence="21">
    <name type="scientific">Notodromas monacha</name>
    <dbReference type="NCBI Taxonomy" id="399045"/>
    <lineage>
        <taxon>Eukaryota</taxon>
        <taxon>Metazoa</taxon>
        <taxon>Ecdysozoa</taxon>
        <taxon>Arthropoda</taxon>
        <taxon>Crustacea</taxon>
        <taxon>Oligostraca</taxon>
        <taxon>Ostracoda</taxon>
        <taxon>Podocopa</taxon>
        <taxon>Podocopida</taxon>
        <taxon>Cypridocopina</taxon>
        <taxon>Cypridoidea</taxon>
        <taxon>Cyprididae</taxon>
        <taxon>Notodromas</taxon>
    </lineage>
</organism>
<evidence type="ECO:0000256" key="15">
    <source>
        <dbReference type="ARBA" id="ARBA00079087"/>
    </source>
</evidence>
<keyword evidence="4" id="KW-0507">mRNA processing</keyword>
<dbReference type="GO" id="GO:0160147">
    <property type="term" value="F:tRNA pseudouridine(38-40) synthase activity"/>
    <property type="evidence" value="ECO:0007669"/>
    <property type="project" value="UniProtKB-EC"/>
</dbReference>
<dbReference type="CDD" id="cd02568">
    <property type="entry name" value="PseudoU_synth_PUS1_PUS2"/>
    <property type="match status" value="1"/>
</dbReference>
<evidence type="ECO:0000313" key="22">
    <source>
        <dbReference type="Proteomes" id="UP000678499"/>
    </source>
</evidence>
<feature type="binding site" evidence="19">
    <location>
        <position position="174"/>
    </location>
    <ligand>
        <name>substrate</name>
    </ligand>
</feature>
<comment type="catalytic activity">
    <reaction evidence="9">
        <text>uridine(38/39/40) in tRNA = pseudouridine(38/39/40) in tRNA</text>
        <dbReference type="Rhea" id="RHEA:22376"/>
        <dbReference type="Rhea" id="RHEA-COMP:10085"/>
        <dbReference type="Rhea" id="RHEA-COMP:10087"/>
        <dbReference type="ChEBI" id="CHEBI:65314"/>
        <dbReference type="ChEBI" id="CHEBI:65315"/>
        <dbReference type="EC" id="5.4.99.12"/>
    </reaction>
</comment>
<keyword evidence="6" id="KW-0413">Isomerase</keyword>
<evidence type="ECO:0000256" key="1">
    <source>
        <dbReference type="ARBA" id="ARBA00001166"/>
    </source>
</evidence>
<comment type="similarity">
    <text evidence="3">Belongs to the tRNA pseudouridine synthase TruA family.</text>
</comment>
<evidence type="ECO:0000256" key="5">
    <source>
        <dbReference type="ARBA" id="ARBA00022694"/>
    </source>
</evidence>
<keyword evidence="22" id="KW-1185">Reference proteome</keyword>
<dbReference type="InterPro" id="IPR041708">
    <property type="entry name" value="PUS1/PUS2-like"/>
</dbReference>
<dbReference type="OrthoDB" id="10256309at2759"/>
<dbReference type="SUPFAM" id="SSF55120">
    <property type="entry name" value="Pseudouridine synthase"/>
    <property type="match status" value="1"/>
</dbReference>
<feature type="domain" description="Pseudouridine synthase I TruA alpha/beta" evidence="20">
    <location>
        <begin position="210"/>
        <end position="313"/>
    </location>
</feature>
<evidence type="ECO:0000256" key="9">
    <source>
        <dbReference type="ARBA" id="ARBA00052184"/>
    </source>
</evidence>
<evidence type="ECO:0000256" key="8">
    <source>
        <dbReference type="ARBA" id="ARBA00036943"/>
    </source>
</evidence>
<comment type="catalytic activity">
    <reaction evidence="1">
        <text>a uridine in mRNA = a pseudouridine in mRNA</text>
        <dbReference type="Rhea" id="RHEA:56644"/>
        <dbReference type="Rhea" id="RHEA-COMP:14658"/>
        <dbReference type="Rhea" id="RHEA-COMP:14659"/>
        <dbReference type="ChEBI" id="CHEBI:65314"/>
        <dbReference type="ChEBI" id="CHEBI:65315"/>
    </reaction>
</comment>
<dbReference type="PANTHER" id="PTHR11142:SF4">
    <property type="entry name" value="PSEUDOURIDYLATE SYNTHASE 1 HOMOLOG"/>
    <property type="match status" value="1"/>
</dbReference>
<dbReference type="GO" id="GO:0003723">
    <property type="term" value="F:RNA binding"/>
    <property type="evidence" value="ECO:0007669"/>
    <property type="project" value="InterPro"/>
</dbReference>
<comment type="subunit">
    <text evidence="11">Monomer. Forms a complex with RARG and the SRA1 RNA in the nucleus.</text>
</comment>
<dbReference type="EC" id="5.4.99.12" evidence="12"/>
<dbReference type="NCBIfam" id="TIGR00071">
    <property type="entry name" value="hisT_truA"/>
    <property type="match status" value="1"/>
</dbReference>
<feature type="active site" description="Nucleophile" evidence="18">
    <location>
        <position position="117"/>
    </location>
</feature>
<protein>
    <recommendedName>
        <fullName evidence="13">Pseudouridylate synthase 1 homolog</fullName>
        <ecNumber evidence="12">5.4.99.12</ecNumber>
    </recommendedName>
    <alternativeName>
        <fullName evidence="14">tRNA pseudouridine synthase 1</fullName>
    </alternativeName>
    <alternativeName>
        <fullName evidence="17">tRNA pseudouridine(38-40) synthase</fullName>
    </alternativeName>
    <alternativeName>
        <fullName evidence="15">tRNA pseudouridylate synthase I</fullName>
    </alternativeName>
    <alternativeName>
        <fullName evidence="16">tRNA-uridine isomerase I</fullName>
    </alternativeName>
</protein>
<sequence>MRLSFTTVCAFRFRQFLGHSKTAVCCRRFSAMGEEDSPLSNGFDVYEPPSKRERRAKKKFAFLLSYDGRGYYGMQKNPGTPTIEEELLKALLKSEYIDEDSFRTPQNAWFQRAARTDKGVSAVRQVVSLRMDPEEGAGAVEKLNAILPAAIRVMGMRRVTRGFNPKTKCDARTYSYLLPTFALCHVEEDPLTETNRPPREAIEQFDSLLKRFIGTKKFHNFTARREMDCPSNSRYIMDFECGKPYEKHGMEWLLVTIKGQSFMLHQIRKMIGLCIAVVRGFASESVFEKVFQPDRVDVPMAPGLGLMLEKVHYQYYNERYGADGMHDNLDWADEEEKVLKFREDVIYNAIYETEMKEKSMLNWLATLPLHSYDVRESGPPNSQTAVRTGVGRALVSVELAVKAKKSEQDGNELPKIAVAE</sequence>
<evidence type="ECO:0000256" key="19">
    <source>
        <dbReference type="PIRSR" id="PIRSR641708-2"/>
    </source>
</evidence>
<comment type="subcellular location">
    <subcellularLocation>
        <location evidence="2">Nucleus</location>
    </subcellularLocation>
</comment>
<name>A0A7R9GCV2_9CRUS</name>
<evidence type="ECO:0000256" key="16">
    <source>
        <dbReference type="ARBA" id="ARBA00080849"/>
    </source>
</evidence>
<dbReference type="EMBL" id="CAJPEX010000568">
    <property type="protein sequence ID" value="CAG0916334.1"/>
    <property type="molecule type" value="Genomic_DNA"/>
</dbReference>
<evidence type="ECO:0000256" key="2">
    <source>
        <dbReference type="ARBA" id="ARBA00004123"/>
    </source>
</evidence>
<gene>
    <name evidence="21" type="ORF">NMOB1V02_LOCUS3958</name>
</gene>
<accession>A0A7R9GCV2</accession>
<proteinExistence type="inferred from homology"/>
<dbReference type="InterPro" id="IPR001406">
    <property type="entry name" value="PsdUridine_synth_TruA"/>
</dbReference>
<evidence type="ECO:0000259" key="20">
    <source>
        <dbReference type="Pfam" id="PF01416"/>
    </source>
</evidence>
<dbReference type="Pfam" id="PF01416">
    <property type="entry name" value="PseudoU_synth_1"/>
    <property type="match status" value="1"/>
</dbReference>
<evidence type="ECO:0000256" key="17">
    <source>
        <dbReference type="ARBA" id="ARBA00081344"/>
    </source>
</evidence>
<dbReference type="InterPro" id="IPR020103">
    <property type="entry name" value="PsdUridine_synth_cat_dom_sf"/>
</dbReference>
<keyword evidence="7" id="KW-0539">Nucleus</keyword>
<evidence type="ECO:0000256" key="13">
    <source>
        <dbReference type="ARBA" id="ARBA00068582"/>
    </source>
</evidence>